<evidence type="ECO:0000313" key="3">
    <source>
        <dbReference type="Proteomes" id="UP000821837"/>
    </source>
</evidence>
<proteinExistence type="predicted"/>
<gene>
    <name evidence="2" type="ORF">HPB52_004683</name>
</gene>
<feature type="compositionally biased region" description="Basic and acidic residues" evidence="1">
    <location>
        <begin position="12"/>
        <end position="24"/>
    </location>
</feature>
<protein>
    <submittedName>
        <fullName evidence="2">Uncharacterized protein</fullName>
    </submittedName>
</protein>
<feature type="region of interest" description="Disordered" evidence="1">
    <location>
        <begin position="1"/>
        <end position="61"/>
    </location>
</feature>
<sequence length="61" mass="6567">MEGIASMSAKRGHNETFEDSDLPKDASGGPPPPKSALMRRRSFKPKPNIPPDGRPEAKPPS</sequence>
<keyword evidence="3" id="KW-1185">Reference proteome</keyword>
<dbReference type="Proteomes" id="UP000821837">
    <property type="component" value="Chromosome 1"/>
</dbReference>
<organism evidence="2 3">
    <name type="scientific">Rhipicephalus sanguineus</name>
    <name type="common">Brown dog tick</name>
    <name type="synonym">Ixodes sanguineus</name>
    <dbReference type="NCBI Taxonomy" id="34632"/>
    <lineage>
        <taxon>Eukaryota</taxon>
        <taxon>Metazoa</taxon>
        <taxon>Ecdysozoa</taxon>
        <taxon>Arthropoda</taxon>
        <taxon>Chelicerata</taxon>
        <taxon>Arachnida</taxon>
        <taxon>Acari</taxon>
        <taxon>Parasitiformes</taxon>
        <taxon>Ixodida</taxon>
        <taxon>Ixodoidea</taxon>
        <taxon>Ixodidae</taxon>
        <taxon>Rhipicephalinae</taxon>
        <taxon>Rhipicephalus</taxon>
        <taxon>Rhipicephalus</taxon>
    </lineage>
</organism>
<accession>A0A9D4T8Q6</accession>
<evidence type="ECO:0000313" key="2">
    <source>
        <dbReference type="EMBL" id="KAH7982412.1"/>
    </source>
</evidence>
<dbReference type="AlphaFoldDB" id="A0A9D4T8Q6"/>
<name>A0A9D4T8Q6_RHISA</name>
<evidence type="ECO:0000256" key="1">
    <source>
        <dbReference type="SAM" id="MobiDB-lite"/>
    </source>
</evidence>
<comment type="caution">
    <text evidence="2">The sequence shown here is derived from an EMBL/GenBank/DDBJ whole genome shotgun (WGS) entry which is preliminary data.</text>
</comment>
<reference evidence="2" key="2">
    <citation type="submission" date="2021-09" db="EMBL/GenBank/DDBJ databases">
        <authorList>
            <person name="Jia N."/>
            <person name="Wang J."/>
            <person name="Shi W."/>
            <person name="Du L."/>
            <person name="Sun Y."/>
            <person name="Zhan W."/>
            <person name="Jiang J."/>
            <person name="Wang Q."/>
            <person name="Zhang B."/>
            <person name="Ji P."/>
            <person name="Sakyi L.B."/>
            <person name="Cui X."/>
            <person name="Yuan T."/>
            <person name="Jiang B."/>
            <person name="Yang W."/>
            <person name="Lam T.T.-Y."/>
            <person name="Chang Q."/>
            <person name="Ding S."/>
            <person name="Wang X."/>
            <person name="Zhu J."/>
            <person name="Ruan X."/>
            <person name="Zhao L."/>
            <person name="Wei J."/>
            <person name="Que T."/>
            <person name="Du C."/>
            <person name="Cheng J."/>
            <person name="Dai P."/>
            <person name="Han X."/>
            <person name="Huang E."/>
            <person name="Gao Y."/>
            <person name="Liu J."/>
            <person name="Shao H."/>
            <person name="Ye R."/>
            <person name="Li L."/>
            <person name="Wei W."/>
            <person name="Wang X."/>
            <person name="Wang C."/>
            <person name="Huo Q."/>
            <person name="Li W."/>
            <person name="Guo W."/>
            <person name="Chen H."/>
            <person name="Chen S."/>
            <person name="Zhou L."/>
            <person name="Zhou L."/>
            <person name="Ni X."/>
            <person name="Tian J."/>
            <person name="Zhou Y."/>
            <person name="Sheng Y."/>
            <person name="Liu T."/>
            <person name="Pan Y."/>
            <person name="Xia L."/>
            <person name="Li J."/>
            <person name="Zhao F."/>
            <person name="Cao W."/>
        </authorList>
    </citation>
    <scope>NUCLEOTIDE SEQUENCE</scope>
    <source>
        <strain evidence="2">Rsan-2018</strain>
        <tissue evidence="2">Larvae</tissue>
    </source>
</reference>
<reference evidence="2" key="1">
    <citation type="journal article" date="2020" name="Cell">
        <title>Large-Scale Comparative Analyses of Tick Genomes Elucidate Their Genetic Diversity and Vector Capacities.</title>
        <authorList>
            <consortium name="Tick Genome and Microbiome Consortium (TIGMIC)"/>
            <person name="Jia N."/>
            <person name="Wang J."/>
            <person name="Shi W."/>
            <person name="Du L."/>
            <person name="Sun Y."/>
            <person name="Zhan W."/>
            <person name="Jiang J.F."/>
            <person name="Wang Q."/>
            <person name="Zhang B."/>
            <person name="Ji P."/>
            <person name="Bell-Sakyi L."/>
            <person name="Cui X.M."/>
            <person name="Yuan T.T."/>
            <person name="Jiang B.G."/>
            <person name="Yang W.F."/>
            <person name="Lam T.T."/>
            <person name="Chang Q.C."/>
            <person name="Ding S.J."/>
            <person name="Wang X.J."/>
            <person name="Zhu J.G."/>
            <person name="Ruan X.D."/>
            <person name="Zhao L."/>
            <person name="Wei J.T."/>
            <person name="Ye R.Z."/>
            <person name="Que T.C."/>
            <person name="Du C.H."/>
            <person name="Zhou Y.H."/>
            <person name="Cheng J.X."/>
            <person name="Dai P.F."/>
            <person name="Guo W.B."/>
            <person name="Han X.H."/>
            <person name="Huang E.J."/>
            <person name="Li L.F."/>
            <person name="Wei W."/>
            <person name="Gao Y.C."/>
            <person name="Liu J.Z."/>
            <person name="Shao H.Z."/>
            <person name="Wang X."/>
            <person name="Wang C.C."/>
            <person name="Yang T.C."/>
            <person name="Huo Q.B."/>
            <person name="Li W."/>
            <person name="Chen H.Y."/>
            <person name="Chen S.E."/>
            <person name="Zhou L.G."/>
            <person name="Ni X.B."/>
            <person name="Tian J.H."/>
            <person name="Sheng Y."/>
            <person name="Liu T."/>
            <person name="Pan Y.S."/>
            <person name="Xia L.Y."/>
            <person name="Li J."/>
            <person name="Zhao F."/>
            <person name="Cao W.C."/>
        </authorList>
    </citation>
    <scope>NUCLEOTIDE SEQUENCE</scope>
    <source>
        <strain evidence="2">Rsan-2018</strain>
    </source>
</reference>
<dbReference type="EMBL" id="JABSTV010001245">
    <property type="protein sequence ID" value="KAH7982412.1"/>
    <property type="molecule type" value="Genomic_DNA"/>
</dbReference>